<name>A0AAT9H1B1_9FLAO</name>
<dbReference type="AlphaFoldDB" id="A0AAT9H1B1"/>
<dbReference type="RefSeq" id="WP_369618356.1">
    <property type="nucleotide sequence ID" value="NZ_AP031573.1"/>
</dbReference>
<evidence type="ECO:0000256" key="1">
    <source>
        <dbReference type="SAM" id="Phobius"/>
    </source>
</evidence>
<proteinExistence type="predicted"/>
<organism evidence="2">
    <name type="scientific">Flavobacterium sp. CFS9</name>
    <dbReference type="NCBI Taxonomy" id="3143118"/>
    <lineage>
        <taxon>Bacteria</taxon>
        <taxon>Pseudomonadati</taxon>
        <taxon>Bacteroidota</taxon>
        <taxon>Flavobacteriia</taxon>
        <taxon>Flavobacteriales</taxon>
        <taxon>Flavobacteriaceae</taxon>
        <taxon>Flavobacterium</taxon>
    </lineage>
</organism>
<evidence type="ECO:0000313" key="2">
    <source>
        <dbReference type="EMBL" id="BFM43296.1"/>
    </source>
</evidence>
<accession>A0AAT9H1B1</accession>
<feature type="transmembrane region" description="Helical" evidence="1">
    <location>
        <begin position="50"/>
        <end position="74"/>
    </location>
</feature>
<protein>
    <submittedName>
        <fullName evidence="2">Uncharacterized protein</fullName>
    </submittedName>
</protein>
<keyword evidence="1" id="KW-1133">Transmembrane helix</keyword>
<keyword evidence="1" id="KW-0812">Transmembrane</keyword>
<feature type="transmembrane region" description="Helical" evidence="1">
    <location>
        <begin position="12"/>
        <end position="29"/>
    </location>
</feature>
<sequence length="86" mass="9657">MNSILKILKATFSGEILFLVPLILLKILLEKGFRIVRRTTSPIINHFSKVKILELAFEEVVAIVFISFTAGLIAKFDAKAILKDNL</sequence>
<dbReference type="EMBL" id="AP031573">
    <property type="protein sequence ID" value="BFM43296.1"/>
    <property type="molecule type" value="Genomic_DNA"/>
</dbReference>
<keyword evidence="1" id="KW-0472">Membrane</keyword>
<reference evidence="2" key="1">
    <citation type="submission" date="2024-05" db="EMBL/GenBank/DDBJ databases">
        <title>Whole-Genome Sequence of CFS9, a Potential Fish Probiotic Isolated from the Body Surface of Silurus asotus.</title>
        <authorList>
            <person name="Kojima M."/>
            <person name="Tobioka K."/>
            <person name="Yokota K."/>
            <person name="Nakatani H."/>
            <person name="Hori K."/>
            <person name="Tamaru Y."/>
            <person name="Okazaki F."/>
        </authorList>
    </citation>
    <scope>NUCLEOTIDE SEQUENCE</scope>
    <source>
        <strain evidence="2">CFS9</strain>
    </source>
</reference>
<gene>
    <name evidence="2" type="ORF">CFS9_19370</name>
</gene>